<reference evidence="3" key="1">
    <citation type="submission" date="2019-10" db="EMBL/GenBank/DDBJ databases">
        <title>Streptomyces sp. nov., a novel actinobacterium isolated from alkaline environment.</title>
        <authorList>
            <person name="Golinska P."/>
        </authorList>
    </citation>
    <scope>NUCLEOTIDE SEQUENCE [LARGE SCALE GENOMIC DNA]</scope>
    <source>
        <strain evidence="3">DSM 42118</strain>
    </source>
</reference>
<organism evidence="2 3">
    <name type="scientific">Streptomyces alkaliphilus</name>
    <dbReference type="NCBI Taxonomy" id="1472722"/>
    <lineage>
        <taxon>Bacteria</taxon>
        <taxon>Bacillati</taxon>
        <taxon>Actinomycetota</taxon>
        <taxon>Actinomycetes</taxon>
        <taxon>Kitasatosporales</taxon>
        <taxon>Streptomycetaceae</taxon>
        <taxon>Streptomyces</taxon>
    </lineage>
</organism>
<dbReference type="PRINTS" id="PR00411">
    <property type="entry name" value="PNDRDTASEI"/>
</dbReference>
<name>A0A7W3Y388_9ACTN</name>
<protein>
    <submittedName>
        <fullName evidence="2">NAD(P)-binding protein</fullName>
    </submittedName>
</protein>
<feature type="region of interest" description="Disordered" evidence="1">
    <location>
        <begin position="55"/>
        <end position="107"/>
    </location>
</feature>
<proteinExistence type="predicted"/>
<dbReference type="EMBL" id="VKHT01000844">
    <property type="protein sequence ID" value="MBB0246343.1"/>
    <property type="molecule type" value="Genomic_DNA"/>
</dbReference>
<sequence length="152" mass="16469">MASLRDVVVVGSGPNGLTAAIELARRGYSAEVFEAGDGIGYTRLTWREEASGPWTDSVKACTRTPARPRERAAPREPWWKGLRSRRNKRAGTAVSSDPMGRHTSRFRPARAFGAPIGLPESVRAAHCRDILIDPGSRSPKRNHSGNTIAPPG</sequence>
<accession>A0A7W3Y388</accession>
<feature type="compositionally biased region" description="Basic and acidic residues" evidence="1">
    <location>
        <begin position="67"/>
        <end position="78"/>
    </location>
</feature>
<dbReference type="AlphaFoldDB" id="A0A7W3Y388"/>
<evidence type="ECO:0000313" key="3">
    <source>
        <dbReference type="Proteomes" id="UP000538929"/>
    </source>
</evidence>
<evidence type="ECO:0000256" key="1">
    <source>
        <dbReference type="SAM" id="MobiDB-lite"/>
    </source>
</evidence>
<feature type="region of interest" description="Disordered" evidence="1">
    <location>
        <begin position="130"/>
        <end position="152"/>
    </location>
</feature>
<dbReference type="InterPro" id="IPR036188">
    <property type="entry name" value="FAD/NAD-bd_sf"/>
</dbReference>
<dbReference type="Proteomes" id="UP000538929">
    <property type="component" value="Unassembled WGS sequence"/>
</dbReference>
<comment type="caution">
    <text evidence="2">The sequence shown here is derived from an EMBL/GenBank/DDBJ whole genome shotgun (WGS) entry which is preliminary data.</text>
</comment>
<evidence type="ECO:0000313" key="2">
    <source>
        <dbReference type="EMBL" id="MBB0246343.1"/>
    </source>
</evidence>
<dbReference type="Gene3D" id="3.50.50.60">
    <property type="entry name" value="FAD/NAD(P)-binding domain"/>
    <property type="match status" value="1"/>
</dbReference>
<gene>
    <name evidence="2" type="ORF">FNQ90_20065</name>
</gene>
<dbReference type="SUPFAM" id="SSF51971">
    <property type="entry name" value="Nucleotide-binding domain"/>
    <property type="match status" value="1"/>
</dbReference>
<dbReference type="Pfam" id="PF13450">
    <property type="entry name" value="NAD_binding_8"/>
    <property type="match status" value="1"/>
</dbReference>
<dbReference type="PRINTS" id="PR00368">
    <property type="entry name" value="FADPNR"/>
</dbReference>
<keyword evidence="3" id="KW-1185">Reference proteome</keyword>